<accession>A0A4P7HP24</accession>
<dbReference type="GO" id="GO:0006313">
    <property type="term" value="P:DNA transposition"/>
    <property type="evidence" value="ECO:0007669"/>
    <property type="project" value="InterPro"/>
</dbReference>
<evidence type="ECO:0000313" key="3">
    <source>
        <dbReference type="EMBL" id="QBX36045.1"/>
    </source>
</evidence>
<reference evidence="4" key="1">
    <citation type="submission" date="2019-03" db="EMBL/GenBank/DDBJ databases">
        <authorList>
            <person name="Li J."/>
        </authorList>
    </citation>
    <scope>NUCLEOTIDE SEQUENCE [LARGE SCALE GENOMIC DNA]</scope>
    <source>
        <strain evidence="4">2251</strain>
    </source>
</reference>
<dbReference type="PANTHER" id="PTHR33803">
    <property type="entry name" value="IS1478 TRANSPOSASE"/>
    <property type="match status" value="1"/>
</dbReference>
<dbReference type="Pfam" id="PF05598">
    <property type="entry name" value="DUF772"/>
    <property type="match status" value="1"/>
</dbReference>
<organism evidence="3 4">
    <name type="scientific">Paracoccus liaowanqingii</name>
    <dbReference type="NCBI Taxonomy" id="2560053"/>
    <lineage>
        <taxon>Bacteria</taxon>
        <taxon>Pseudomonadati</taxon>
        <taxon>Pseudomonadota</taxon>
        <taxon>Alphaproteobacteria</taxon>
        <taxon>Rhodobacterales</taxon>
        <taxon>Paracoccaceae</taxon>
        <taxon>Paracoccus</taxon>
    </lineage>
</organism>
<dbReference type="InterPro" id="IPR002559">
    <property type="entry name" value="Transposase_11"/>
</dbReference>
<dbReference type="GO" id="GO:0003677">
    <property type="term" value="F:DNA binding"/>
    <property type="evidence" value="ECO:0007669"/>
    <property type="project" value="InterPro"/>
</dbReference>
<evidence type="ECO:0000259" key="2">
    <source>
        <dbReference type="Pfam" id="PF05598"/>
    </source>
</evidence>
<sequence length="450" mass="50506">MKPRPRAEEQDDLLRPRLTDMIDLRHELAKLAALIDWEFFETEWAGFFPSTTGRPATSPRLVAGLLYLQHAYRLSDEAVVARWAENPYYQHFTGETFFQHSPPIDPSSLTRWRKRIGEEGAEWLLTKTIEAGRRSGAVEDRSLSRVAVDTTVMEKNIAHPTDARLYETARGKLVALANEGGITLRQNYNRLAPRLAVRIGRYAHARQFKRMGKALKQLRGYTGRVLRDIRRQLDGIAEGSFRERVLDTLVLVGRLLHQTPKSRGKIYALHEPEVDCISKGKARKRYEFGTKVSLATTIDEGFVVGMRALPGNPYDGHTLPEALEQVAILTGRTPELAVVDRGYRGHGVSETKVLISGTRRGLTQKLKALLRRRSAIEPEIGHMKTDGRLSRCPLKGTSGDAIFAVLCGCGHNIRKILVHLRALLVFIVAAILQVIRTENGYLAHGQRCSA</sequence>
<dbReference type="PANTHER" id="PTHR33803:SF3">
    <property type="entry name" value="BLL1974 PROTEIN"/>
    <property type="match status" value="1"/>
</dbReference>
<dbReference type="KEGG" id="plia:E4191_03700"/>
<dbReference type="AlphaFoldDB" id="A0A4P7HP24"/>
<dbReference type="NCBIfam" id="NF033578">
    <property type="entry name" value="transpos_IS5_1"/>
    <property type="match status" value="1"/>
</dbReference>
<dbReference type="RefSeq" id="WP_135314307.1">
    <property type="nucleotide sequence ID" value="NZ_CP038439.1"/>
</dbReference>
<evidence type="ECO:0000313" key="4">
    <source>
        <dbReference type="Proteomes" id="UP000296374"/>
    </source>
</evidence>
<evidence type="ECO:0000259" key="1">
    <source>
        <dbReference type="Pfam" id="PF01609"/>
    </source>
</evidence>
<feature type="domain" description="Transposase IS4-like" evidence="1">
    <location>
        <begin position="279"/>
        <end position="403"/>
    </location>
</feature>
<dbReference type="InterPro" id="IPR047710">
    <property type="entry name" value="Transpos_IS5-like"/>
</dbReference>
<gene>
    <name evidence="3" type="ORF">E4191_03700</name>
</gene>
<name>A0A4P7HP24_9RHOB</name>
<proteinExistence type="predicted"/>
<protein>
    <submittedName>
        <fullName evidence="3">IS5 family transposase</fullName>
    </submittedName>
</protein>
<dbReference type="EMBL" id="CP038439">
    <property type="protein sequence ID" value="QBX36045.1"/>
    <property type="molecule type" value="Genomic_DNA"/>
</dbReference>
<dbReference type="Proteomes" id="UP000296374">
    <property type="component" value="Chromosome"/>
</dbReference>
<dbReference type="GO" id="GO:0004803">
    <property type="term" value="F:transposase activity"/>
    <property type="evidence" value="ECO:0007669"/>
    <property type="project" value="InterPro"/>
</dbReference>
<feature type="domain" description="Transposase InsH N-terminal" evidence="2">
    <location>
        <begin position="18"/>
        <end position="115"/>
    </location>
</feature>
<dbReference type="Pfam" id="PF01609">
    <property type="entry name" value="DDE_Tnp_1"/>
    <property type="match status" value="1"/>
</dbReference>
<dbReference type="InterPro" id="IPR008490">
    <property type="entry name" value="Transposase_InsH_N"/>
</dbReference>